<name>A0A0A1MNX5_9BACI</name>
<sequence>MKIRKMIFLSEGRNMHRTDINTVANFFLSLGDKTMTHKKLQKLCYYSYSWGKVFFDESIFKNKFQAWVHGPVDPVLYGLYKENRWHPIQQQSAPEINDEELVELLQEVYDSYGHLSGDQLEALTHEELPWKEARAGLQPYEPSRKLIDEVTIMNYYKKMQEELQDD</sequence>
<dbReference type="Proteomes" id="UP000040453">
    <property type="component" value="Unassembled WGS sequence"/>
</dbReference>
<evidence type="ECO:0000259" key="1">
    <source>
        <dbReference type="Pfam" id="PF13274"/>
    </source>
</evidence>
<reference evidence="2 3" key="1">
    <citation type="submission" date="2014-11" db="EMBL/GenBank/DDBJ databases">
        <authorList>
            <person name="Urmite Genomes Urmite Genomes"/>
        </authorList>
    </citation>
    <scope>NUCLEOTIDE SEQUENCE [LARGE SCALE GENOMIC DNA]</scope>
    <source>
        <strain evidence="2 3">Oc5</strain>
    </source>
</reference>
<dbReference type="InterPro" id="IPR025272">
    <property type="entry name" value="SocA_Panacea"/>
</dbReference>
<dbReference type="EMBL" id="CDGG01000001">
    <property type="protein sequence ID" value="CEI81322.1"/>
    <property type="molecule type" value="Genomic_DNA"/>
</dbReference>
<feature type="domain" description="Antitoxin SocA-like Panacea" evidence="1">
    <location>
        <begin position="40"/>
        <end position="131"/>
    </location>
</feature>
<keyword evidence="3" id="KW-1185">Reference proteome</keyword>
<organism evidence="2 3">
    <name type="scientific">Oceanobacillus oncorhynchi</name>
    <dbReference type="NCBI Taxonomy" id="545501"/>
    <lineage>
        <taxon>Bacteria</taxon>
        <taxon>Bacillati</taxon>
        <taxon>Bacillota</taxon>
        <taxon>Bacilli</taxon>
        <taxon>Bacillales</taxon>
        <taxon>Bacillaceae</taxon>
        <taxon>Oceanobacillus</taxon>
    </lineage>
</organism>
<dbReference type="AlphaFoldDB" id="A0A0A1MNX5"/>
<dbReference type="RefSeq" id="WP_052484921.1">
    <property type="nucleotide sequence ID" value="NZ_CDGG01000001.1"/>
</dbReference>
<evidence type="ECO:0000313" key="3">
    <source>
        <dbReference type="Proteomes" id="UP000040453"/>
    </source>
</evidence>
<evidence type="ECO:0000313" key="2">
    <source>
        <dbReference type="EMBL" id="CEI81322.1"/>
    </source>
</evidence>
<proteinExistence type="predicted"/>
<dbReference type="Pfam" id="PF13274">
    <property type="entry name" value="SocA_Panacea"/>
    <property type="match status" value="1"/>
</dbReference>
<protein>
    <recommendedName>
        <fullName evidence="1">Antitoxin SocA-like Panacea domain-containing protein</fullName>
    </recommendedName>
</protein>
<accession>A0A0A1MNX5</accession>
<gene>
    <name evidence="2" type="ORF">BN997_01140</name>
</gene>